<accession>A0ABQ6JIQ7</accession>
<protein>
    <recommendedName>
        <fullName evidence="3">Tetracyclin repressor-like C-terminal domain-containing protein</fullName>
    </recommendedName>
</protein>
<dbReference type="Gene3D" id="1.10.357.10">
    <property type="entry name" value="Tetracycline Repressor, domain 2"/>
    <property type="match status" value="1"/>
</dbReference>
<dbReference type="EMBL" id="BSUZ01000001">
    <property type="protein sequence ID" value="GMA87288.1"/>
    <property type="molecule type" value="Genomic_DNA"/>
</dbReference>
<dbReference type="SUPFAM" id="SSF48498">
    <property type="entry name" value="Tetracyclin repressor-like, C-terminal domain"/>
    <property type="match status" value="1"/>
</dbReference>
<proteinExistence type="predicted"/>
<name>A0ABQ6JIQ7_9ACTN</name>
<organism evidence="1 2">
    <name type="scientific">Angustibacter aerolatus</name>
    <dbReference type="NCBI Taxonomy" id="1162965"/>
    <lineage>
        <taxon>Bacteria</taxon>
        <taxon>Bacillati</taxon>
        <taxon>Actinomycetota</taxon>
        <taxon>Actinomycetes</taxon>
        <taxon>Kineosporiales</taxon>
        <taxon>Kineosporiaceae</taxon>
    </lineage>
</organism>
<evidence type="ECO:0000313" key="1">
    <source>
        <dbReference type="EMBL" id="GMA87288.1"/>
    </source>
</evidence>
<gene>
    <name evidence="1" type="ORF">GCM10025868_25380</name>
</gene>
<keyword evidence="2" id="KW-1185">Reference proteome</keyword>
<evidence type="ECO:0000313" key="2">
    <source>
        <dbReference type="Proteomes" id="UP001157017"/>
    </source>
</evidence>
<dbReference type="InterPro" id="IPR036271">
    <property type="entry name" value="Tet_transcr_reg_TetR-rel_C_sf"/>
</dbReference>
<comment type="caution">
    <text evidence="1">The sequence shown here is derived from an EMBL/GenBank/DDBJ whole genome shotgun (WGS) entry which is preliminary data.</text>
</comment>
<reference evidence="2" key="1">
    <citation type="journal article" date="2019" name="Int. J. Syst. Evol. Microbiol.">
        <title>The Global Catalogue of Microorganisms (GCM) 10K type strain sequencing project: providing services to taxonomists for standard genome sequencing and annotation.</title>
        <authorList>
            <consortium name="The Broad Institute Genomics Platform"/>
            <consortium name="The Broad Institute Genome Sequencing Center for Infectious Disease"/>
            <person name="Wu L."/>
            <person name="Ma J."/>
        </authorList>
    </citation>
    <scope>NUCLEOTIDE SEQUENCE [LARGE SCALE GENOMIC DNA]</scope>
    <source>
        <strain evidence="2">NBRC 108730</strain>
    </source>
</reference>
<dbReference type="Proteomes" id="UP001157017">
    <property type="component" value="Unassembled WGS sequence"/>
</dbReference>
<evidence type="ECO:0008006" key="3">
    <source>
        <dbReference type="Google" id="ProtNLM"/>
    </source>
</evidence>
<sequence>MPPAAPALRRQVEGLGLDPVLDGGTQAAVFMAWAQLFGTLSFEVFGQAHGGPDPELFIDHVAGSTADRVGLP</sequence>